<sequence>MARKILIWRHGRTAWNLENRFQGHTDIPLDDTGIAQAARAAALLASFSPHTILCSDLGRARQTAAPLIALTGLTAVIEPGIRETHGGEWEGRTGAEIRSTDAVNFTRWINSENVIAGGTGERRSEVAERAVAAIERALESLPHDETLIAVTHGGTARCVIATLLGLPADAWGAIGGLANCSWSVLEEIHRSDGGRGWRLVEHNAGTLPEPVLGEESGRSLP</sequence>
<proteinExistence type="predicted"/>
<dbReference type="Pfam" id="PF00300">
    <property type="entry name" value="His_Phos_1"/>
    <property type="match status" value="1"/>
</dbReference>
<gene>
    <name evidence="1" type="ORF">UFOPK2894_00805</name>
</gene>
<dbReference type="EMBL" id="CAEZZQ010000042">
    <property type="protein sequence ID" value="CAB4774909.1"/>
    <property type="molecule type" value="Genomic_DNA"/>
</dbReference>
<dbReference type="CDD" id="cd07067">
    <property type="entry name" value="HP_PGM_like"/>
    <property type="match status" value="1"/>
</dbReference>
<dbReference type="GO" id="GO:0016791">
    <property type="term" value="F:phosphatase activity"/>
    <property type="evidence" value="ECO:0007669"/>
    <property type="project" value="TreeGrafter"/>
</dbReference>
<dbReference type="PANTHER" id="PTHR48100">
    <property type="entry name" value="BROAD-SPECIFICITY PHOSPHATASE YOR283W-RELATED"/>
    <property type="match status" value="1"/>
</dbReference>
<dbReference type="InterPro" id="IPR013078">
    <property type="entry name" value="His_Pase_superF_clade-1"/>
</dbReference>
<reference evidence="1" key="1">
    <citation type="submission" date="2020-05" db="EMBL/GenBank/DDBJ databases">
        <authorList>
            <person name="Chiriac C."/>
            <person name="Salcher M."/>
            <person name="Ghai R."/>
            <person name="Kavagutti S V."/>
        </authorList>
    </citation>
    <scope>NUCLEOTIDE SEQUENCE</scope>
</reference>
<dbReference type="PANTHER" id="PTHR48100:SF62">
    <property type="entry name" value="GLUCOSYL-3-PHOSPHOGLYCERATE PHOSPHATASE"/>
    <property type="match status" value="1"/>
</dbReference>
<organism evidence="1">
    <name type="scientific">freshwater metagenome</name>
    <dbReference type="NCBI Taxonomy" id="449393"/>
    <lineage>
        <taxon>unclassified sequences</taxon>
        <taxon>metagenomes</taxon>
        <taxon>ecological metagenomes</taxon>
    </lineage>
</organism>
<dbReference type="AlphaFoldDB" id="A0A6J6VUB6"/>
<dbReference type="SUPFAM" id="SSF53254">
    <property type="entry name" value="Phosphoglycerate mutase-like"/>
    <property type="match status" value="1"/>
</dbReference>
<name>A0A6J6VUB6_9ZZZZ</name>
<dbReference type="Gene3D" id="3.40.50.1240">
    <property type="entry name" value="Phosphoglycerate mutase-like"/>
    <property type="match status" value="1"/>
</dbReference>
<dbReference type="SMART" id="SM00855">
    <property type="entry name" value="PGAM"/>
    <property type="match status" value="1"/>
</dbReference>
<dbReference type="InterPro" id="IPR050275">
    <property type="entry name" value="PGM_Phosphatase"/>
</dbReference>
<accession>A0A6J6VUB6</accession>
<dbReference type="GO" id="GO:0005737">
    <property type="term" value="C:cytoplasm"/>
    <property type="evidence" value="ECO:0007669"/>
    <property type="project" value="TreeGrafter"/>
</dbReference>
<dbReference type="InterPro" id="IPR029033">
    <property type="entry name" value="His_PPase_superfam"/>
</dbReference>
<protein>
    <submittedName>
        <fullName evidence="1">Unannotated protein</fullName>
    </submittedName>
</protein>
<evidence type="ECO:0000313" key="1">
    <source>
        <dbReference type="EMBL" id="CAB4774909.1"/>
    </source>
</evidence>